<accession>A0ABV3ZI36</accession>
<evidence type="ECO:0000313" key="2">
    <source>
        <dbReference type="EMBL" id="MEX6689556.1"/>
    </source>
</evidence>
<evidence type="ECO:0000256" key="1">
    <source>
        <dbReference type="ARBA" id="ARBA00022801"/>
    </source>
</evidence>
<proteinExistence type="predicted"/>
<evidence type="ECO:0008006" key="4">
    <source>
        <dbReference type="Google" id="ProtNLM"/>
    </source>
</evidence>
<evidence type="ECO:0000313" key="3">
    <source>
        <dbReference type="Proteomes" id="UP001560573"/>
    </source>
</evidence>
<dbReference type="SUPFAM" id="SSF55545">
    <property type="entry name" value="beta-N-acetylhexosaminidase-like domain"/>
    <property type="match status" value="1"/>
</dbReference>
<dbReference type="RefSeq" id="WP_369330963.1">
    <property type="nucleotide sequence ID" value="NZ_JAULBC010000006.1"/>
</dbReference>
<gene>
    <name evidence="2" type="ORF">QTN47_18755</name>
</gene>
<dbReference type="EMBL" id="JAULBC010000006">
    <property type="protein sequence ID" value="MEX6689556.1"/>
    <property type="molecule type" value="Genomic_DNA"/>
</dbReference>
<keyword evidence="1" id="KW-0378">Hydrolase</keyword>
<sequence length="729" mass="84060">MLQEEVAKRTSISPQRFASSGKNQVIALAVMQDERVDGLSVPKRNGKNLPETKAEGYRIVVDSQTGKQILWLIGADDRGVLFAVGDFLRKANLEKNKILFNKKDEIATAPLQVIRGHQLGYRATNNSTDAWSVAQYEQYIRDLIVFGTNAVEMIPAEKEKRNSLMQLAPDEMNIEVSKICQKYSIDYWVWTPAGCDMKDQVARTKDLDTKEDFYKKCPKLDDVFFPGGDPGDNHPREVLPYLKELHERLIKYHPNAGIWISLQGFSEEQIDYFYAYLRQNNPDWLKGVVSGPSSPPIAETRFRLPSKYKHRLYPDITHNVRCDYPVKNWDQAYMLTYGREGICPMPNYYATIHAKYTPYSDGFISYSDGCHDDVNKVTWSMRGWDINLEPQTIMEDYCRYFFGPKLAESAANGIMALEMNWNGPVKKNGGIETAFDHWKKLEKENPQLAGNWRWQTLMVRSYYDTYQRRRKFYEQDLENKANAILATAPEIGSGKATQQALDVLKKADTEPVCQDIHAKIVNYLDDLFKSCGYQSDVKKYQASNSQRSCILTFLDYPLNNRWWLEDEFKKVDTMRSEQEKLARLNIIRTWENPGNGSFYDNISNIETSPHCTTISDDATDVAWWDGGMSRKRLSSQLYQQNPELNYEDLDPNGRYRIRVSGRGDALLRVDGERLDPIVYDKEIGGFKEFVVPMALVGDGKIHVSFDRPEESKIRWSQQSHVSDVWLLKQ</sequence>
<organism evidence="2 3">
    <name type="scientific">Danxiaibacter flavus</name>
    <dbReference type="NCBI Taxonomy" id="3049108"/>
    <lineage>
        <taxon>Bacteria</taxon>
        <taxon>Pseudomonadati</taxon>
        <taxon>Bacteroidota</taxon>
        <taxon>Chitinophagia</taxon>
        <taxon>Chitinophagales</taxon>
        <taxon>Chitinophagaceae</taxon>
        <taxon>Danxiaibacter</taxon>
    </lineage>
</organism>
<dbReference type="Gene3D" id="3.30.379.10">
    <property type="entry name" value="Chitobiase/beta-hexosaminidase domain 2-like"/>
    <property type="match status" value="1"/>
</dbReference>
<dbReference type="Proteomes" id="UP001560573">
    <property type="component" value="Unassembled WGS sequence"/>
</dbReference>
<reference evidence="2 3" key="1">
    <citation type="submission" date="2023-07" db="EMBL/GenBank/DDBJ databases">
        <authorList>
            <person name="Lian W.-H."/>
        </authorList>
    </citation>
    <scope>NUCLEOTIDE SEQUENCE [LARGE SCALE GENOMIC DNA]</scope>
    <source>
        <strain evidence="2 3">SYSU DXS3180</strain>
    </source>
</reference>
<name>A0ABV3ZI36_9BACT</name>
<protein>
    <recommendedName>
        <fullName evidence="4">Alpha glucuronidase N-terminal domain-containing protein</fullName>
    </recommendedName>
</protein>
<dbReference type="InterPro" id="IPR029018">
    <property type="entry name" value="Hex-like_dom2"/>
</dbReference>
<comment type="caution">
    <text evidence="2">The sequence shown here is derived from an EMBL/GenBank/DDBJ whole genome shotgun (WGS) entry which is preliminary data.</text>
</comment>
<keyword evidence="3" id="KW-1185">Reference proteome</keyword>